<dbReference type="Proteomes" id="UP001500665">
    <property type="component" value="Unassembled WGS sequence"/>
</dbReference>
<dbReference type="RefSeq" id="WP_344240951.1">
    <property type="nucleotide sequence ID" value="NZ_BAAAHH010000010.1"/>
</dbReference>
<keyword evidence="8" id="KW-1185">Reference proteome</keyword>
<evidence type="ECO:0000256" key="3">
    <source>
        <dbReference type="ARBA" id="ARBA00022630"/>
    </source>
</evidence>
<dbReference type="InterPro" id="IPR000960">
    <property type="entry name" value="Flavin_mOase"/>
</dbReference>
<gene>
    <name evidence="7" type="ORF">GCM10009550_29440</name>
</gene>
<dbReference type="InterPro" id="IPR020946">
    <property type="entry name" value="Flavin_mOase-like"/>
</dbReference>
<proteinExistence type="inferred from homology"/>
<keyword evidence="4" id="KW-0274">FAD</keyword>
<comment type="similarity">
    <text evidence="1">Belongs to the FMO family.</text>
</comment>
<comment type="caution">
    <text evidence="7">The sequence shown here is derived from an EMBL/GenBank/DDBJ whole genome shotgun (WGS) entry which is preliminary data.</text>
</comment>
<name>A0ABP4BK52_9ACTN</name>
<dbReference type="Pfam" id="PF00743">
    <property type="entry name" value="FMO-like"/>
    <property type="match status" value="1"/>
</dbReference>
<dbReference type="PANTHER" id="PTHR23023">
    <property type="entry name" value="DIMETHYLANILINE MONOOXYGENASE"/>
    <property type="match status" value="1"/>
</dbReference>
<evidence type="ECO:0000313" key="8">
    <source>
        <dbReference type="Proteomes" id="UP001500665"/>
    </source>
</evidence>
<dbReference type="PIRSF" id="PIRSF000332">
    <property type="entry name" value="FMO"/>
    <property type="match status" value="1"/>
</dbReference>
<keyword evidence="3" id="KW-0285">Flavoprotein</keyword>
<evidence type="ECO:0000256" key="5">
    <source>
        <dbReference type="ARBA" id="ARBA00022857"/>
    </source>
</evidence>
<evidence type="ECO:0000256" key="4">
    <source>
        <dbReference type="ARBA" id="ARBA00022827"/>
    </source>
</evidence>
<dbReference type="SUPFAM" id="SSF51905">
    <property type="entry name" value="FAD/NAD(P)-binding domain"/>
    <property type="match status" value="2"/>
</dbReference>
<organism evidence="7 8">
    <name type="scientific">Actinocorallia libanotica</name>
    <dbReference type="NCBI Taxonomy" id="46162"/>
    <lineage>
        <taxon>Bacteria</taxon>
        <taxon>Bacillati</taxon>
        <taxon>Actinomycetota</taxon>
        <taxon>Actinomycetes</taxon>
        <taxon>Streptosporangiales</taxon>
        <taxon>Thermomonosporaceae</taxon>
        <taxon>Actinocorallia</taxon>
    </lineage>
</organism>
<evidence type="ECO:0000256" key="2">
    <source>
        <dbReference type="ARBA" id="ARBA00010139"/>
    </source>
</evidence>
<comment type="similarity">
    <text evidence="2">Belongs to the FAD-binding monooxygenase family.</text>
</comment>
<reference evidence="8" key="1">
    <citation type="journal article" date="2019" name="Int. J. Syst. Evol. Microbiol.">
        <title>The Global Catalogue of Microorganisms (GCM) 10K type strain sequencing project: providing services to taxonomists for standard genome sequencing and annotation.</title>
        <authorList>
            <consortium name="The Broad Institute Genomics Platform"/>
            <consortium name="The Broad Institute Genome Sequencing Center for Infectious Disease"/>
            <person name="Wu L."/>
            <person name="Ma J."/>
        </authorList>
    </citation>
    <scope>NUCLEOTIDE SEQUENCE [LARGE SCALE GENOMIC DNA]</scope>
    <source>
        <strain evidence="8">JCM 10696</strain>
    </source>
</reference>
<evidence type="ECO:0000256" key="1">
    <source>
        <dbReference type="ARBA" id="ARBA00009183"/>
    </source>
</evidence>
<dbReference type="Gene3D" id="3.50.50.60">
    <property type="entry name" value="FAD/NAD(P)-binding domain"/>
    <property type="match status" value="1"/>
</dbReference>
<dbReference type="EMBL" id="BAAAHH010000010">
    <property type="protein sequence ID" value="GAA0950673.1"/>
    <property type="molecule type" value="Genomic_DNA"/>
</dbReference>
<accession>A0ABP4BK52</accession>
<sequence>MTPPCRVAVVGAGAAGLTAVKALLDAGVEAVAYEKGDRPGGLWARGNSSGLSPAYASLHLNTSKGRTEFADFPMPDAWPDYPSADHVAGYLADYAEKFGLTPHLRFGAAVASVERGDDGAWTVVTEAGDAERYDAVIVANGHNWDPRLPDPAYPGEFTGEQMHAHDYRAAEAFRDRRVLVVGMGNSAMDIAVDASYVARGPVLLSARHGVHIVPKYLFGRPSDATGGALAVLPWRLRQRLAETMLRIAVGTPQSYGLPAPRGGLFQNHPTISDTILHRLTHGEVVARPGIERFDGDRVVFTDGTSESVDLIVWATGYKVTIPFLSARWLGRDPEEMPLYKRVFHLDDPSLMFVGLMQSTGAALPVVEAQSKLAAAYLSGSYALPDAPERLRSVARALRYAVDRWGRDRRPQMRIDFDAYVADVPEEIKAGQDRLLRGRARPFTPNRRKETSA</sequence>
<evidence type="ECO:0000313" key="7">
    <source>
        <dbReference type="EMBL" id="GAA0950673.1"/>
    </source>
</evidence>
<dbReference type="InterPro" id="IPR050346">
    <property type="entry name" value="FMO-like"/>
</dbReference>
<keyword evidence="6" id="KW-0560">Oxidoreductase</keyword>
<evidence type="ECO:0000256" key="6">
    <source>
        <dbReference type="ARBA" id="ARBA00023002"/>
    </source>
</evidence>
<dbReference type="InterPro" id="IPR036188">
    <property type="entry name" value="FAD/NAD-bd_sf"/>
</dbReference>
<keyword evidence="5" id="KW-0521">NADP</keyword>
<protein>
    <submittedName>
        <fullName evidence="7">NAD(P)-binding domain-containing protein</fullName>
    </submittedName>
</protein>
<dbReference type="PRINTS" id="PR00370">
    <property type="entry name" value="FMOXYGENASE"/>
</dbReference>